<protein>
    <recommendedName>
        <fullName evidence="4">SET domain-containing protein</fullName>
    </recommendedName>
</protein>
<evidence type="ECO:0000313" key="3">
    <source>
        <dbReference type="Proteomes" id="UP000054558"/>
    </source>
</evidence>
<dbReference type="Proteomes" id="UP000054558">
    <property type="component" value="Unassembled WGS sequence"/>
</dbReference>
<feature type="compositionally biased region" description="Basic and acidic residues" evidence="1">
    <location>
        <begin position="225"/>
        <end position="239"/>
    </location>
</feature>
<feature type="region of interest" description="Disordered" evidence="1">
    <location>
        <begin position="210"/>
        <end position="250"/>
    </location>
</feature>
<feature type="region of interest" description="Disordered" evidence="1">
    <location>
        <begin position="438"/>
        <end position="460"/>
    </location>
</feature>
<dbReference type="Gene3D" id="3.90.1410.10">
    <property type="entry name" value="set domain protein methyltransferase, domain 1"/>
    <property type="match status" value="3"/>
</dbReference>
<evidence type="ECO:0000313" key="2">
    <source>
        <dbReference type="EMBL" id="GAQ85843.1"/>
    </source>
</evidence>
<dbReference type="OrthoDB" id="549313at2759"/>
<feature type="region of interest" description="Disordered" evidence="1">
    <location>
        <begin position="509"/>
        <end position="591"/>
    </location>
</feature>
<dbReference type="InterPro" id="IPR050600">
    <property type="entry name" value="SETD3_SETD6_MTase"/>
</dbReference>
<dbReference type="SUPFAM" id="SSF82199">
    <property type="entry name" value="SET domain"/>
    <property type="match status" value="3"/>
</dbReference>
<feature type="region of interest" description="Disordered" evidence="1">
    <location>
        <begin position="943"/>
        <end position="1006"/>
    </location>
</feature>
<gene>
    <name evidence="2" type="ORF">KFL_002570110</name>
</gene>
<evidence type="ECO:0008006" key="4">
    <source>
        <dbReference type="Google" id="ProtNLM"/>
    </source>
</evidence>
<feature type="compositionally biased region" description="Gly residues" evidence="1">
    <location>
        <begin position="439"/>
        <end position="450"/>
    </location>
</feature>
<organism evidence="2 3">
    <name type="scientific">Klebsormidium nitens</name>
    <name type="common">Green alga</name>
    <name type="synonym">Ulothrix nitens</name>
    <dbReference type="NCBI Taxonomy" id="105231"/>
    <lineage>
        <taxon>Eukaryota</taxon>
        <taxon>Viridiplantae</taxon>
        <taxon>Streptophyta</taxon>
        <taxon>Klebsormidiophyceae</taxon>
        <taxon>Klebsormidiales</taxon>
        <taxon>Klebsormidiaceae</taxon>
        <taxon>Klebsormidium</taxon>
    </lineage>
</organism>
<dbReference type="EMBL" id="DF237206">
    <property type="protein sequence ID" value="GAQ85843.1"/>
    <property type="molecule type" value="Genomic_DNA"/>
</dbReference>
<dbReference type="InterPro" id="IPR046341">
    <property type="entry name" value="SET_dom_sf"/>
</dbReference>
<dbReference type="PANTHER" id="PTHR13271:SF91">
    <property type="entry name" value="PROTEIN SET DOMAIN GROUP 40"/>
    <property type="match status" value="1"/>
</dbReference>
<evidence type="ECO:0000256" key="1">
    <source>
        <dbReference type="SAM" id="MobiDB-lite"/>
    </source>
</evidence>
<dbReference type="STRING" id="105231.A0A1Y1I5S7"/>
<dbReference type="PANTHER" id="PTHR13271">
    <property type="entry name" value="UNCHARACTERIZED PUTATIVE METHYLTRANSFERASE"/>
    <property type="match status" value="1"/>
</dbReference>
<sequence>METLQRWAAKNGAEWPRLEAEERTMRSTDALAAGDTLMKIPFAMLMNAQRSFHELPFAAGFQCLSYEGASERTLLCLFVASERAKGVRSFYWPYLRMLPQTFSTPLWYGDEEKAAVAGTRVGAGLRAEEEALDELVRTWGYKFLNAARNGMSYAASLGVLEMTSDDPNAGRAVYRDRYDSCDSDGNVKDDSDGSDRCCDQVIDWYYSDGGEMEEPYTITGNSQQQRERDKKGDHTRDPDGSEPEEMATHVRNMDVAWATVTRENLKWARSVVFSRAFTLKWWPGHTIALVPLFDMLDHSPGARLTWLTDEAKRVVTFSTDAAIPSGQVVFNNYGQKPNEELLQGYGFAILNNPAERFVVKLAMGSGRPSDDSESDDEEEDTTWRKALIDGLGARSLEFKLSMADPLPAAFLDAARLLAMNEQTAYACVQKMDKLREGGSPAGGAGGGGNEGKTKPALGTEGVIPRYPYLDLRVVATLTSLLECSRGSLAGGSVEDDLKLIAILEKRMVQGKSNASERDADGDPPEKRARSEPSDLDNDPGEEPASVVGLNRIEDIEDESKRSDWETETSASDQEIDEEMHEEERNSWREVREHRAKWKLEKRENRKKRRDPYGHREIWAQDDVTGAHAPDAAERLKWAIVYRVGQKQIIEASLNALKDMAASIVTRCCPVVSKPGGYNREPNYAAWCAEKGVQSFAVQELWPVNGPGGQVARSEPASTTPPNVSPVLTTANNSVFDGFTLRPALRVARDCLAGQKLAFIPGGSLLTGEFPKGLKKVLEESVGGSGAGKPGRKRVLAQLKKCPEDVGLALSLMWERSLGPRSEFAAFVDTLVRLPASAVTWDDSALEKLAGTHLHDVISTRREDLREQYEQLIEPAIDARCPSFREAFSEERFLWAMQIVDVYSVEVPPETGAEARGGKRVLAPVLSSLPRPFVGAAVKVRWGGPPKVAKPAKKRPRTEPSGAGVSTNGTEPEPEKESQAAASRAPGDASTSRSADPPGKKKAAGPKRGVWLETACALSGGALLLNPTDGIDSVSLMLDFGADAGPCVLASSADVTPTITHVSKPSVSGAAPSGDICAPVAAPADVSTGTTSGPSASAADVASADDVIPALPWDFAYFEFGCAEGGGLDFGREELGGATNLCGIHYLGEFVATRRLLDAMMVATIGITDEGRFEVEQANAVKEAWKGLQAVGPPEWRARGGTDEAKALAEEHEKRVAAAKAELSAQVGAFEAYLESDEARHVALEAAEGLLPELRENMAGGDAESDRALWKATRERMRVGEAELAMYAVESVERKMAITRLTAQGVNAAVYVYRHRQKRILDKWIRTLRTEKSALDVMMSDS</sequence>
<accession>A0A1Y1I5S7</accession>
<feature type="compositionally biased region" description="Polar residues" evidence="1">
    <location>
        <begin position="715"/>
        <end position="725"/>
    </location>
</feature>
<feature type="compositionally biased region" description="Basic and acidic residues" evidence="1">
    <location>
        <begin position="514"/>
        <end position="532"/>
    </location>
</feature>
<dbReference type="CDD" id="cd10527">
    <property type="entry name" value="SET_LSMT"/>
    <property type="match status" value="1"/>
</dbReference>
<feature type="compositionally biased region" description="Basic and acidic residues" evidence="1">
    <location>
        <begin position="581"/>
        <end position="591"/>
    </location>
</feature>
<dbReference type="GO" id="GO:0016279">
    <property type="term" value="F:protein-lysine N-methyltransferase activity"/>
    <property type="evidence" value="ECO:0000318"/>
    <property type="project" value="GO_Central"/>
</dbReference>
<name>A0A1Y1I5S7_KLENI</name>
<keyword evidence="3" id="KW-1185">Reference proteome</keyword>
<feature type="region of interest" description="Disordered" evidence="1">
    <location>
        <begin position="706"/>
        <end position="725"/>
    </location>
</feature>
<proteinExistence type="predicted"/>
<reference evidence="2 3" key="1">
    <citation type="journal article" date="2014" name="Nat. Commun.">
        <title>Klebsormidium flaccidum genome reveals primary factors for plant terrestrial adaptation.</title>
        <authorList>
            <person name="Hori K."/>
            <person name="Maruyama F."/>
            <person name="Fujisawa T."/>
            <person name="Togashi T."/>
            <person name="Yamamoto N."/>
            <person name="Seo M."/>
            <person name="Sato S."/>
            <person name="Yamada T."/>
            <person name="Mori H."/>
            <person name="Tajima N."/>
            <person name="Moriyama T."/>
            <person name="Ikeuchi M."/>
            <person name="Watanabe M."/>
            <person name="Wada H."/>
            <person name="Kobayashi K."/>
            <person name="Saito M."/>
            <person name="Masuda T."/>
            <person name="Sasaki-Sekimoto Y."/>
            <person name="Mashiguchi K."/>
            <person name="Awai K."/>
            <person name="Shimojima M."/>
            <person name="Masuda S."/>
            <person name="Iwai M."/>
            <person name="Nobusawa T."/>
            <person name="Narise T."/>
            <person name="Kondo S."/>
            <person name="Saito H."/>
            <person name="Sato R."/>
            <person name="Murakawa M."/>
            <person name="Ihara Y."/>
            <person name="Oshima-Yamada Y."/>
            <person name="Ohtaka K."/>
            <person name="Satoh M."/>
            <person name="Sonobe K."/>
            <person name="Ishii M."/>
            <person name="Ohtani R."/>
            <person name="Kanamori-Sato M."/>
            <person name="Honoki R."/>
            <person name="Miyazaki D."/>
            <person name="Mochizuki H."/>
            <person name="Umetsu J."/>
            <person name="Higashi K."/>
            <person name="Shibata D."/>
            <person name="Kamiya Y."/>
            <person name="Sato N."/>
            <person name="Nakamura Y."/>
            <person name="Tabata S."/>
            <person name="Ida S."/>
            <person name="Kurokawa K."/>
            <person name="Ohta H."/>
        </authorList>
    </citation>
    <scope>NUCLEOTIDE SEQUENCE [LARGE SCALE GENOMIC DNA]</scope>
    <source>
        <strain evidence="2 3">NIES-2285</strain>
    </source>
</reference>